<proteinExistence type="predicted"/>
<protein>
    <submittedName>
        <fullName evidence="1">Uncharacterized protein</fullName>
    </submittedName>
</protein>
<organism evidence="1">
    <name type="scientific">Rhizophora mucronata</name>
    <name type="common">Asiatic mangrove</name>
    <dbReference type="NCBI Taxonomy" id="61149"/>
    <lineage>
        <taxon>Eukaryota</taxon>
        <taxon>Viridiplantae</taxon>
        <taxon>Streptophyta</taxon>
        <taxon>Embryophyta</taxon>
        <taxon>Tracheophyta</taxon>
        <taxon>Spermatophyta</taxon>
        <taxon>Magnoliopsida</taxon>
        <taxon>eudicotyledons</taxon>
        <taxon>Gunneridae</taxon>
        <taxon>Pentapetalae</taxon>
        <taxon>rosids</taxon>
        <taxon>fabids</taxon>
        <taxon>Malpighiales</taxon>
        <taxon>Rhizophoraceae</taxon>
        <taxon>Rhizophora</taxon>
    </lineage>
</organism>
<accession>A0A2P2J386</accession>
<name>A0A2P2J386_RHIMU</name>
<reference evidence="1" key="1">
    <citation type="submission" date="2018-02" db="EMBL/GenBank/DDBJ databases">
        <title>Rhizophora mucronata_Transcriptome.</title>
        <authorList>
            <person name="Meera S.P."/>
            <person name="Sreeshan A."/>
            <person name="Augustine A."/>
        </authorList>
    </citation>
    <scope>NUCLEOTIDE SEQUENCE</scope>
    <source>
        <tissue evidence="1">Leaf</tissue>
    </source>
</reference>
<sequence>MIESFATFIPLQYYLIQKLNVMTSAPTRTNLRFIM</sequence>
<dbReference type="AlphaFoldDB" id="A0A2P2J386"/>
<evidence type="ECO:0000313" key="1">
    <source>
        <dbReference type="EMBL" id="MBW87933.1"/>
    </source>
</evidence>
<dbReference type="EMBL" id="GGEC01007450">
    <property type="protein sequence ID" value="MBW87933.1"/>
    <property type="molecule type" value="Transcribed_RNA"/>
</dbReference>